<reference evidence="4" key="1">
    <citation type="submission" date="2017-08" db="EMBL/GenBank/DDBJ databases">
        <authorList>
            <person name="Varghese N."/>
            <person name="Submissions S."/>
        </authorList>
    </citation>
    <scope>NUCLEOTIDE SEQUENCE [LARGE SCALE GENOMIC DNA]</scope>
    <source>
        <strain evidence="4">JC23</strain>
    </source>
</reference>
<dbReference type="Pfam" id="PF12945">
    <property type="entry name" value="PilZNR"/>
    <property type="match status" value="1"/>
</dbReference>
<dbReference type="AlphaFoldDB" id="A0A285U7W9"/>
<dbReference type="Gene3D" id="2.40.10.220">
    <property type="entry name" value="predicted glycosyltransferase like domains"/>
    <property type="match status" value="1"/>
</dbReference>
<feature type="domain" description="PilZ" evidence="1">
    <location>
        <begin position="100"/>
        <end position="205"/>
    </location>
</feature>
<evidence type="ECO:0000259" key="2">
    <source>
        <dbReference type="Pfam" id="PF12945"/>
    </source>
</evidence>
<accession>A0A285U7W9</accession>
<evidence type="ECO:0000259" key="1">
    <source>
        <dbReference type="Pfam" id="PF07238"/>
    </source>
</evidence>
<dbReference type="InterPro" id="IPR009875">
    <property type="entry name" value="PilZ_domain"/>
</dbReference>
<evidence type="ECO:0000313" key="4">
    <source>
        <dbReference type="Proteomes" id="UP000219252"/>
    </source>
</evidence>
<sequence>MEIKIGTVLTLEPIPAYEKSEKFHCKVVEQSDRVLYIDYPINSLTKKTAFLIDGSQFRATFVNEDETSYAFNTEVIGRKLNNIPMIMLTLPPVDEFIKVQRREFVRVKTTVDVAVEFENQYFQFVSQDISAGGLALILNSDVPFKDGDQIELTIVLPYSNGDIRYVRTNAYIVRIFEKNGLKLASTQFVELEDVVKQHILRFCFERQLILHRNELKTV</sequence>
<dbReference type="RefSeq" id="WP_097148961.1">
    <property type="nucleotide sequence ID" value="NZ_OBQC01000003.1"/>
</dbReference>
<keyword evidence="4" id="KW-1185">Reference proteome</keyword>
<dbReference type="Proteomes" id="UP000219252">
    <property type="component" value="Unassembled WGS sequence"/>
</dbReference>
<dbReference type="InterPro" id="IPR009926">
    <property type="entry name" value="T3SS_YcgR_PilZN"/>
</dbReference>
<keyword evidence="3" id="KW-0282">Flagellum</keyword>
<name>A0A285U7W9_9BACL</name>
<dbReference type="EMBL" id="OBQC01000003">
    <property type="protein sequence ID" value="SOC37767.1"/>
    <property type="molecule type" value="Genomic_DNA"/>
</dbReference>
<organism evidence="3 4">
    <name type="scientific">Ureibacillus acetophenoni</name>
    <dbReference type="NCBI Taxonomy" id="614649"/>
    <lineage>
        <taxon>Bacteria</taxon>
        <taxon>Bacillati</taxon>
        <taxon>Bacillota</taxon>
        <taxon>Bacilli</taxon>
        <taxon>Bacillales</taxon>
        <taxon>Caryophanaceae</taxon>
        <taxon>Ureibacillus</taxon>
    </lineage>
</organism>
<dbReference type="Pfam" id="PF07238">
    <property type="entry name" value="PilZ"/>
    <property type="match status" value="1"/>
</dbReference>
<evidence type="ECO:0000313" key="3">
    <source>
        <dbReference type="EMBL" id="SOC37767.1"/>
    </source>
</evidence>
<gene>
    <name evidence="3" type="ORF">SAMN05877842_103343</name>
</gene>
<keyword evidence="3" id="KW-0969">Cilium</keyword>
<dbReference type="GO" id="GO:0035438">
    <property type="term" value="F:cyclic-di-GMP binding"/>
    <property type="evidence" value="ECO:0007669"/>
    <property type="project" value="InterPro"/>
</dbReference>
<keyword evidence="3" id="KW-0966">Cell projection</keyword>
<feature type="domain" description="Type III secretion system flagellar brake protein YcgR PilZN" evidence="2">
    <location>
        <begin position="4"/>
        <end position="91"/>
    </location>
</feature>
<dbReference type="SUPFAM" id="SSF141371">
    <property type="entry name" value="PilZ domain-like"/>
    <property type="match status" value="1"/>
</dbReference>
<dbReference type="OrthoDB" id="1951449at2"/>
<proteinExistence type="predicted"/>
<protein>
    <submittedName>
        <fullName evidence="3">C-di-GMP-binding flagellar brake protein YcgR</fullName>
    </submittedName>
</protein>